<sequence>MENRPQHTLRISGSNVVGDNESFLLILEPWADEYVVQPEDDIEIVAIGDPGAGSFRVAPHEKSLIVWLEFQHPVDFQFWRNGALEDESNNPA</sequence>
<dbReference type="EMBL" id="JAMXLR010000092">
    <property type="protein sequence ID" value="MCO6047851.1"/>
    <property type="molecule type" value="Genomic_DNA"/>
</dbReference>
<gene>
    <name evidence="1" type="ORF">NG895_28430</name>
</gene>
<evidence type="ECO:0000313" key="2">
    <source>
        <dbReference type="Proteomes" id="UP001155241"/>
    </source>
</evidence>
<dbReference type="Proteomes" id="UP001155241">
    <property type="component" value="Unassembled WGS sequence"/>
</dbReference>
<dbReference type="RefSeq" id="WP_252855957.1">
    <property type="nucleotide sequence ID" value="NZ_JAMXLR010000092.1"/>
</dbReference>
<comment type="caution">
    <text evidence="1">The sequence shown here is derived from an EMBL/GenBank/DDBJ whole genome shotgun (WGS) entry which is preliminary data.</text>
</comment>
<protein>
    <submittedName>
        <fullName evidence="1">Uncharacterized protein</fullName>
    </submittedName>
</protein>
<keyword evidence="2" id="KW-1185">Reference proteome</keyword>
<proteinExistence type="predicted"/>
<dbReference type="AlphaFoldDB" id="A0A9X2FJS6"/>
<evidence type="ECO:0000313" key="1">
    <source>
        <dbReference type="EMBL" id="MCO6047851.1"/>
    </source>
</evidence>
<organism evidence="1 2">
    <name type="scientific">Aeoliella straminimaris</name>
    <dbReference type="NCBI Taxonomy" id="2954799"/>
    <lineage>
        <taxon>Bacteria</taxon>
        <taxon>Pseudomonadati</taxon>
        <taxon>Planctomycetota</taxon>
        <taxon>Planctomycetia</taxon>
        <taxon>Pirellulales</taxon>
        <taxon>Lacipirellulaceae</taxon>
        <taxon>Aeoliella</taxon>
    </lineage>
</organism>
<reference evidence="1" key="1">
    <citation type="submission" date="2022-06" db="EMBL/GenBank/DDBJ databases">
        <title>Aeoliella straminimaris, a novel planctomycete from sediments.</title>
        <authorList>
            <person name="Vitorino I.R."/>
            <person name="Lage O.M."/>
        </authorList>
    </citation>
    <scope>NUCLEOTIDE SEQUENCE</scope>
    <source>
        <strain evidence="1">ICT_H6.2</strain>
    </source>
</reference>
<name>A0A9X2FJS6_9BACT</name>
<accession>A0A9X2FJS6</accession>